<evidence type="ECO:0000256" key="8">
    <source>
        <dbReference type="SAM" id="Phobius"/>
    </source>
</evidence>
<organism evidence="10 11">
    <name type="scientific">Nicrophorus vespilloides</name>
    <name type="common">Boreal carrion beetle</name>
    <dbReference type="NCBI Taxonomy" id="110193"/>
    <lineage>
        <taxon>Eukaryota</taxon>
        <taxon>Metazoa</taxon>
        <taxon>Ecdysozoa</taxon>
        <taxon>Arthropoda</taxon>
        <taxon>Hexapoda</taxon>
        <taxon>Insecta</taxon>
        <taxon>Pterygota</taxon>
        <taxon>Neoptera</taxon>
        <taxon>Endopterygota</taxon>
        <taxon>Coleoptera</taxon>
        <taxon>Polyphaga</taxon>
        <taxon>Staphyliniformia</taxon>
        <taxon>Silphidae</taxon>
        <taxon>Nicrophorinae</taxon>
        <taxon>Nicrophorus</taxon>
    </lineage>
</organism>
<evidence type="ECO:0000256" key="1">
    <source>
        <dbReference type="ARBA" id="ARBA00000032"/>
    </source>
</evidence>
<feature type="transmembrane region" description="Helical" evidence="8">
    <location>
        <begin position="376"/>
        <end position="398"/>
    </location>
</feature>
<evidence type="ECO:0000256" key="7">
    <source>
        <dbReference type="ARBA" id="ARBA00023180"/>
    </source>
</evidence>
<name>A0ABM1NIT6_NICVS</name>
<keyword evidence="4 9" id="KW-0732">Signal</keyword>
<dbReference type="InterPro" id="IPR050645">
    <property type="entry name" value="Histidine_acid_phosphatase"/>
</dbReference>
<keyword evidence="6" id="KW-1015">Disulfide bond</keyword>
<keyword evidence="10" id="KW-1185">Reference proteome</keyword>
<evidence type="ECO:0000256" key="4">
    <source>
        <dbReference type="ARBA" id="ARBA00022729"/>
    </source>
</evidence>
<keyword evidence="8" id="KW-1133">Transmembrane helix</keyword>
<protein>
    <recommendedName>
        <fullName evidence="3">acid phosphatase</fullName>
        <ecNumber evidence="3">3.1.3.2</ecNumber>
    </recommendedName>
</protein>
<keyword evidence="7" id="KW-0325">Glycoprotein</keyword>
<gene>
    <name evidence="11" type="primary">LOC108569624</name>
</gene>
<keyword evidence="8" id="KW-0812">Transmembrane</keyword>
<keyword evidence="5" id="KW-0378">Hydrolase</keyword>
<evidence type="ECO:0000256" key="3">
    <source>
        <dbReference type="ARBA" id="ARBA00012646"/>
    </source>
</evidence>
<comment type="similarity">
    <text evidence="2">Belongs to the histidine acid phosphatase family.</text>
</comment>
<accession>A0ABM1NIT6</accession>
<dbReference type="PROSITE" id="PS00778">
    <property type="entry name" value="HIS_ACID_PHOSPHAT_2"/>
    <property type="match status" value="1"/>
</dbReference>
<evidence type="ECO:0000256" key="2">
    <source>
        <dbReference type="ARBA" id="ARBA00005375"/>
    </source>
</evidence>
<dbReference type="Pfam" id="PF00328">
    <property type="entry name" value="His_Phos_2"/>
    <property type="match status" value="1"/>
</dbReference>
<dbReference type="EC" id="3.1.3.2" evidence="3"/>
<evidence type="ECO:0000256" key="6">
    <source>
        <dbReference type="ARBA" id="ARBA00023157"/>
    </source>
</evidence>
<dbReference type="Gene3D" id="3.40.50.1240">
    <property type="entry name" value="Phosphoglycerate mutase-like"/>
    <property type="match status" value="1"/>
</dbReference>
<proteinExistence type="inferred from homology"/>
<evidence type="ECO:0000256" key="5">
    <source>
        <dbReference type="ARBA" id="ARBA00022801"/>
    </source>
</evidence>
<dbReference type="InterPro" id="IPR000560">
    <property type="entry name" value="His_Pase_clade-2"/>
</dbReference>
<reference evidence="11" key="1">
    <citation type="submission" date="2025-08" db="UniProtKB">
        <authorList>
            <consortium name="RefSeq"/>
        </authorList>
    </citation>
    <scope>IDENTIFICATION</scope>
    <source>
        <tissue evidence="11">Whole Larva</tissue>
    </source>
</reference>
<dbReference type="GeneID" id="108569624"/>
<evidence type="ECO:0000256" key="9">
    <source>
        <dbReference type="SAM" id="SignalP"/>
    </source>
</evidence>
<dbReference type="InterPro" id="IPR033379">
    <property type="entry name" value="Acid_Pase_AS"/>
</dbReference>
<dbReference type="RefSeq" id="XP_017786736.1">
    <property type="nucleotide sequence ID" value="XM_017931247.1"/>
</dbReference>
<feature type="chain" id="PRO_5046685725" description="acid phosphatase" evidence="9">
    <location>
        <begin position="19"/>
        <end position="416"/>
    </location>
</feature>
<keyword evidence="8" id="KW-0472">Membrane</keyword>
<evidence type="ECO:0000313" key="11">
    <source>
        <dbReference type="RefSeq" id="XP_017786736.1"/>
    </source>
</evidence>
<comment type="catalytic activity">
    <reaction evidence="1">
        <text>a phosphate monoester + H2O = an alcohol + phosphate</text>
        <dbReference type="Rhea" id="RHEA:15017"/>
        <dbReference type="ChEBI" id="CHEBI:15377"/>
        <dbReference type="ChEBI" id="CHEBI:30879"/>
        <dbReference type="ChEBI" id="CHEBI:43474"/>
        <dbReference type="ChEBI" id="CHEBI:67140"/>
        <dbReference type="EC" id="3.1.3.2"/>
    </reaction>
</comment>
<dbReference type="InterPro" id="IPR029033">
    <property type="entry name" value="His_PPase_superfam"/>
</dbReference>
<dbReference type="CDD" id="cd07061">
    <property type="entry name" value="HP_HAP_like"/>
    <property type="match status" value="1"/>
</dbReference>
<dbReference type="PANTHER" id="PTHR11567:SF211">
    <property type="entry name" value="PROSTATIC ACID PHOSPHATASE"/>
    <property type="match status" value="1"/>
</dbReference>
<sequence length="416" mass="48344">MNPLHLAILLLAPLFAASDELDAVIVLYRHGDRTPVDPYPTDPYRNTSYWPVGFGQLTNIGKQQHFELGKWLRNRYGDFLPDKYSEEDIYVRSTDVDRTLMSAYSNLAGLYEPRGGQIWNANIDWQPIPVHTKPEKEDPVLAMKKHCPRYNQLMSQLFLSKEFQNIANKYKELYEYLTQMTGKTVNDIAQTEYIFNTLFIEELYNYTLPEWTNKVYPTGMQELAQLSFAVPCYTRELTRLKTGLLINEFIEHMHEAISENADNEKKRKKVWMYSAHDTTVANVLSALRLFEHHCPPYASTVILELKHNENGLRYVNVLYKNSTEARQMRLPECEENCPLNNFVALLRDVTITPDEWEEDCELDRIDPATMSMMKQMIVIGSTSIALLLTFCILIYILCGTTKKSQQTYFRLPDSEI</sequence>
<evidence type="ECO:0000313" key="10">
    <source>
        <dbReference type="Proteomes" id="UP000695000"/>
    </source>
</evidence>
<dbReference type="PANTHER" id="PTHR11567">
    <property type="entry name" value="ACID PHOSPHATASE-RELATED"/>
    <property type="match status" value="1"/>
</dbReference>
<dbReference type="SUPFAM" id="SSF53254">
    <property type="entry name" value="Phosphoglycerate mutase-like"/>
    <property type="match status" value="1"/>
</dbReference>
<feature type="signal peptide" evidence="9">
    <location>
        <begin position="1"/>
        <end position="18"/>
    </location>
</feature>
<dbReference type="PROSITE" id="PS00616">
    <property type="entry name" value="HIS_ACID_PHOSPHAT_1"/>
    <property type="match status" value="1"/>
</dbReference>
<dbReference type="Proteomes" id="UP000695000">
    <property type="component" value="Unplaced"/>
</dbReference>